<dbReference type="InterPro" id="IPR018745">
    <property type="entry name" value="MpsC"/>
</dbReference>
<accession>A0A4Y6UTW1</accession>
<dbReference type="EMBL" id="CP041217">
    <property type="protein sequence ID" value="QDH19777.1"/>
    <property type="molecule type" value="Genomic_DNA"/>
</dbReference>
<dbReference type="AlphaFoldDB" id="A0A4Y6UTW1"/>
<keyword evidence="3" id="KW-1185">Reference proteome</keyword>
<proteinExistence type="predicted"/>
<dbReference type="KEGG" id="saca:FFV09_02180"/>
<dbReference type="Proteomes" id="UP000316968">
    <property type="component" value="Chromosome"/>
</dbReference>
<protein>
    <submittedName>
        <fullName evidence="2">DUF2294 family protein</fullName>
    </submittedName>
</protein>
<evidence type="ECO:0000313" key="2">
    <source>
        <dbReference type="EMBL" id="QDH19777.1"/>
    </source>
</evidence>
<dbReference type="Pfam" id="PF10057">
    <property type="entry name" value="MpsC"/>
    <property type="match status" value="1"/>
</dbReference>
<name>A0A4Y6UTW1_SACBS</name>
<evidence type="ECO:0000259" key="1">
    <source>
        <dbReference type="Pfam" id="PF10057"/>
    </source>
</evidence>
<gene>
    <name evidence="2" type="ORF">FFV09_02180</name>
</gene>
<dbReference type="OrthoDB" id="2677857at2"/>
<feature type="domain" description="Na+-translocating membrane potential-generating system MpsC" evidence="1">
    <location>
        <begin position="21"/>
        <end position="110"/>
    </location>
</feature>
<reference evidence="2 3" key="1">
    <citation type="submission" date="2019-06" db="EMBL/GenBank/DDBJ databases">
        <title>Saccharibacillus brassicae sp. nov., an endophytic bacterium isolated from Chinese cabbage seeds (Brassica pekinensis).</title>
        <authorList>
            <person name="Jiang L."/>
            <person name="Lee J."/>
            <person name="Kim S.W."/>
        </authorList>
    </citation>
    <scope>NUCLEOTIDE SEQUENCE [LARGE SCALE GENOMIC DNA]</scope>
    <source>
        <strain evidence="3">KCTC 43072 / ATSA2</strain>
    </source>
</reference>
<organism evidence="2 3">
    <name type="scientific">Saccharibacillus brassicae</name>
    <dbReference type="NCBI Taxonomy" id="2583377"/>
    <lineage>
        <taxon>Bacteria</taxon>
        <taxon>Bacillati</taxon>
        <taxon>Bacillota</taxon>
        <taxon>Bacilli</taxon>
        <taxon>Bacillales</taxon>
        <taxon>Paenibacillaceae</taxon>
        <taxon>Saccharibacillus</taxon>
    </lineage>
</organism>
<sequence>MSNFRRSRLPMSNYTTSDTIRYKTLSLFAEHFGISPARVNVTLNDSCIIICAERFLQPLVESMILEESHGALQSMRELMVGYLMPELCRYVQDDCGLKIETKGYDWNDEDLSCLIFMLLAEPAFLRENVPYPDQNKIHRHIAALTYDVQRFPEKIYSFWLEQRMLILIRDGTMTEVERALIEDGHCEVLRMSKRKVEKKRFCEEPPFGGTANRSLKGVYLDWVFPHDRSVLVYVFGSAQTIAPH</sequence>
<evidence type="ECO:0000313" key="3">
    <source>
        <dbReference type="Proteomes" id="UP000316968"/>
    </source>
</evidence>